<keyword evidence="3" id="KW-0805">Transcription regulation</keyword>
<dbReference type="OrthoDB" id="674948at2759"/>
<dbReference type="GO" id="GO:0006986">
    <property type="term" value="P:response to unfolded protein"/>
    <property type="evidence" value="ECO:0007669"/>
    <property type="project" value="UniProtKB-KW"/>
</dbReference>
<feature type="compositionally biased region" description="Basic and acidic residues" evidence="8">
    <location>
        <begin position="109"/>
        <end position="123"/>
    </location>
</feature>
<evidence type="ECO:0000256" key="1">
    <source>
        <dbReference type="ARBA" id="ARBA00004123"/>
    </source>
</evidence>
<dbReference type="PANTHER" id="PTHR46714:SF6">
    <property type="entry name" value="TRANSCRIPTIONAL ACTIVATOR HAC1"/>
    <property type="match status" value="1"/>
</dbReference>
<comment type="subcellular location">
    <subcellularLocation>
        <location evidence="1">Nucleus</location>
    </subcellularLocation>
</comment>
<sequence length="487" mass="52968">MSFQQSSPMAKFDNSPAESLLSIPGDPYSSLFAAVTPSAATTMNPMEMMTPKSFTDDKNSSLPTVKEEERESSESPSPTSDKKSSKKRKSWGQVLPEPKTNLPPRKRAKTEDEKEQRRVERVLRNRRAAQSSRERKRLEVEALEKRNKQLEDMLHESQKTNLVLAQELDRFRRTSGIVTRSSSPLDSLRENPVTLSQELFSSQDAHKALEDLMNPHTTTVNPSSISPCLSPVADASEEHIKQEPIVEANLMSHVGGDAQVVPGVANLDAANLGLAPAASDDAAFSLGDSFVMPTATDADRYVLESGLLASPHSSAIGDDYMAGNTPAFSLYDDFDISDFLNDDANPMSSEFNSASDFAAATLGLEPKVNDSETQVPSENPNQQPLPGASSLGCDVGGLATDGSRGDTGELTRYLSDMGMPSKEVLMALLWTLKVYEKRSRQKSSAVLDSETRSQGEPTTKHNLPLVKGVKRNMANLGSAVTKRSRMS</sequence>
<feature type="compositionally biased region" description="Polar residues" evidence="8">
    <location>
        <begin position="442"/>
        <end position="461"/>
    </location>
</feature>
<evidence type="ECO:0000256" key="6">
    <source>
        <dbReference type="ARBA" id="ARBA00023230"/>
    </source>
</evidence>
<feature type="domain" description="BZIP" evidence="9">
    <location>
        <begin position="115"/>
        <end position="172"/>
    </location>
</feature>
<feature type="region of interest" description="Disordered" evidence="8">
    <location>
        <begin position="1"/>
        <end position="137"/>
    </location>
</feature>
<comment type="caution">
    <text evidence="10">The sequence shown here is derived from an EMBL/GenBank/DDBJ whole genome shotgun (WGS) entry which is preliminary data.</text>
</comment>
<dbReference type="CDD" id="cd14710">
    <property type="entry name" value="bZIP_HAC1-like"/>
    <property type="match status" value="1"/>
</dbReference>
<keyword evidence="5" id="KW-0804">Transcription</keyword>
<dbReference type="SUPFAM" id="SSF57959">
    <property type="entry name" value="Leucine zipper domain"/>
    <property type="match status" value="1"/>
</dbReference>
<dbReference type="AlphaFoldDB" id="A0A8H4XNG8"/>
<feature type="compositionally biased region" description="Basic and acidic residues" evidence="8">
    <location>
        <begin position="54"/>
        <end position="73"/>
    </location>
</feature>
<dbReference type="GO" id="GO:0005634">
    <property type="term" value="C:nucleus"/>
    <property type="evidence" value="ECO:0007669"/>
    <property type="project" value="UniProtKB-SubCell"/>
</dbReference>
<comment type="similarity">
    <text evidence="2">Belongs to the bZIP family.</text>
</comment>
<dbReference type="GO" id="GO:0000981">
    <property type="term" value="F:DNA-binding transcription factor activity, RNA polymerase II-specific"/>
    <property type="evidence" value="ECO:0007669"/>
    <property type="project" value="InterPro"/>
</dbReference>
<reference evidence="10" key="1">
    <citation type="journal article" date="2020" name="BMC Genomics">
        <title>Correction to: Identification and distribution of gene clusters required for synthesis of sphingolipid metabolism inhibitors in diverse species of the filamentous fungus Fusarium.</title>
        <authorList>
            <person name="Kim H.S."/>
            <person name="Lohmar J.M."/>
            <person name="Busman M."/>
            <person name="Brown D.W."/>
            <person name="Naumann T.A."/>
            <person name="Divon H.H."/>
            <person name="Lysoe E."/>
            <person name="Uhlig S."/>
            <person name="Proctor R.H."/>
        </authorList>
    </citation>
    <scope>NUCLEOTIDE SEQUENCE</scope>
    <source>
        <strain evidence="10">NRRL 22465</strain>
    </source>
</reference>
<dbReference type="InterPro" id="IPR044280">
    <property type="entry name" value="Hac1/HY5"/>
</dbReference>
<reference evidence="10" key="2">
    <citation type="submission" date="2020-05" db="EMBL/GenBank/DDBJ databases">
        <authorList>
            <person name="Kim H.-S."/>
            <person name="Proctor R.H."/>
            <person name="Brown D.W."/>
        </authorList>
    </citation>
    <scope>NUCLEOTIDE SEQUENCE</scope>
    <source>
        <strain evidence="10">NRRL 22465</strain>
    </source>
</reference>
<dbReference type="PANTHER" id="PTHR46714">
    <property type="entry name" value="TRANSCRIPTIONAL ACTIVATOR HAC1"/>
    <property type="match status" value="1"/>
</dbReference>
<dbReference type="GO" id="GO:0003677">
    <property type="term" value="F:DNA binding"/>
    <property type="evidence" value="ECO:0007669"/>
    <property type="project" value="UniProtKB-KW"/>
</dbReference>
<feature type="region of interest" description="Disordered" evidence="8">
    <location>
        <begin position="441"/>
        <end position="463"/>
    </location>
</feature>
<proteinExistence type="inferred from homology"/>
<feature type="compositionally biased region" description="Polar residues" evidence="8">
    <location>
        <begin position="371"/>
        <end position="384"/>
    </location>
</feature>
<organism evidence="10 11">
    <name type="scientific">Fusarium zealandicum</name>
    <dbReference type="NCBI Taxonomy" id="1053134"/>
    <lineage>
        <taxon>Eukaryota</taxon>
        <taxon>Fungi</taxon>
        <taxon>Dikarya</taxon>
        <taxon>Ascomycota</taxon>
        <taxon>Pezizomycotina</taxon>
        <taxon>Sordariomycetes</taxon>
        <taxon>Hypocreomycetidae</taxon>
        <taxon>Hypocreales</taxon>
        <taxon>Nectriaceae</taxon>
        <taxon>Fusarium</taxon>
        <taxon>Fusarium staphyleae species complex</taxon>
    </lineage>
</organism>
<evidence type="ECO:0000256" key="3">
    <source>
        <dbReference type="ARBA" id="ARBA00023015"/>
    </source>
</evidence>
<gene>
    <name evidence="10" type="ORF">FZEAL_1739</name>
</gene>
<keyword evidence="6" id="KW-0834">Unfolded protein response</keyword>
<evidence type="ECO:0000256" key="2">
    <source>
        <dbReference type="ARBA" id="ARBA00007163"/>
    </source>
</evidence>
<evidence type="ECO:0000259" key="9">
    <source>
        <dbReference type="PROSITE" id="PS50217"/>
    </source>
</evidence>
<keyword evidence="7" id="KW-0539">Nucleus</keyword>
<dbReference type="EMBL" id="JABEYC010000102">
    <property type="protein sequence ID" value="KAF4982677.1"/>
    <property type="molecule type" value="Genomic_DNA"/>
</dbReference>
<dbReference type="InterPro" id="IPR004827">
    <property type="entry name" value="bZIP"/>
</dbReference>
<keyword evidence="4" id="KW-0238">DNA-binding</keyword>
<evidence type="ECO:0000313" key="10">
    <source>
        <dbReference type="EMBL" id="KAF4982677.1"/>
    </source>
</evidence>
<evidence type="ECO:0000256" key="7">
    <source>
        <dbReference type="ARBA" id="ARBA00023242"/>
    </source>
</evidence>
<dbReference type="PROSITE" id="PS50217">
    <property type="entry name" value="BZIP"/>
    <property type="match status" value="1"/>
</dbReference>
<dbReference type="SMART" id="SM00338">
    <property type="entry name" value="BRLZ"/>
    <property type="match status" value="1"/>
</dbReference>
<name>A0A8H4XNG8_9HYPO</name>
<evidence type="ECO:0000256" key="5">
    <source>
        <dbReference type="ARBA" id="ARBA00023163"/>
    </source>
</evidence>
<evidence type="ECO:0000256" key="8">
    <source>
        <dbReference type="SAM" id="MobiDB-lite"/>
    </source>
</evidence>
<accession>A0A8H4XNG8</accession>
<evidence type="ECO:0000256" key="4">
    <source>
        <dbReference type="ARBA" id="ARBA00023125"/>
    </source>
</evidence>
<keyword evidence="11" id="KW-1185">Reference proteome</keyword>
<protein>
    <recommendedName>
        <fullName evidence="9">BZIP domain-containing protein</fullName>
    </recommendedName>
</protein>
<feature type="region of interest" description="Disordered" evidence="8">
    <location>
        <begin position="369"/>
        <end position="393"/>
    </location>
</feature>
<dbReference type="GO" id="GO:0045944">
    <property type="term" value="P:positive regulation of transcription by RNA polymerase II"/>
    <property type="evidence" value="ECO:0007669"/>
    <property type="project" value="InterPro"/>
</dbReference>
<dbReference type="Proteomes" id="UP000635477">
    <property type="component" value="Unassembled WGS sequence"/>
</dbReference>
<dbReference type="InterPro" id="IPR046347">
    <property type="entry name" value="bZIP_sf"/>
</dbReference>
<dbReference type="Pfam" id="PF07716">
    <property type="entry name" value="bZIP_2"/>
    <property type="match status" value="1"/>
</dbReference>
<evidence type="ECO:0000313" key="11">
    <source>
        <dbReference type="Proteomes" id="UP000635477"/>
    </source>
</evidence>